<proteinExistence type="predicted"/>
<dbReference type="STRING" id="883112.HMPREF9707_00466"/>
<organism evidence="1 2">
    <name type="scientific">Falseniella ignava CCUG 37419</name>
    <dbReference type="NCBI Taxonomy" id="883112"/>
    <lineage>
        <taxon>Bacteria</taxon>
        <taxon>Bacillati</taxon>
        <taxon>Bacillota</taxon>
        <taxon>Bacilli</taxon>
        <taxon>Lactobacillales</taxon>
        <taxon>Aerococcaceae</taxon>
        <taxon>Falseniella</taxon>
    </lineage>
</organism>
<dbReference type="RefSeq" id="WP_006701130.1">
    <property type="nucleotide sequence ID" value="NZ_JH932300.1"/>
</dbReference>
<dbReference type="HOGENOM" id="CLU_2154587_0_0_9"/>
<sequence>MELPIKQGSAFVNAISNYFMGFAAQESHNQSIIMPLREVERQLNRAYVSMEPLSVHFEYYDCTEQIQQAIIDVAVKTPILTNRCIQLERLSDGKSITLLTEQILSVAATTA</sequence>
<reference evidence="1 2" key="1">
    <citation type="submission" date="2012-07" db="EMBL/GenBank/DDBJ databases">
        <title>The Genome Sequence of Facklamia ignava CCUG 37419.</title>
        <authorList>
            <consortium name="The Broad Institute Genome Sequencing Platform"/>
            <person name="Earl A."/>
            <person name="Ward D."/>
            <person name="Feldgarden M."/>
            <person name="Gevers D."/>
            <person name="Huys G."/>
            <person name="Walker B."/>
            <person name="Young S.K."/>
            <person name="Zeng Q."/>
            <person name="Gargeya S."/>
            <person name="Fitzgerald M."/>
            <person name="Haas B."/>
            <person name="Abouelleil A."/>
            <person name="Alvarado L."/>
            <person name="Arachchi H.M."/>
            <person name="Berlin A.M."/>
            <person name="Chapman S.B."/>
            <person name="Goldberg J."/>
            <person name="Griggs A."/>
            <person name="Gujja S."/>
            <person name="Hansen M."/>
            <person name="Howarth C."/>
            <person name="Imamovic A."/>
            <person name="Larimer J."/>
            <person name="McCowen C."/>
            <person name="Montmayeur A."/>
            <person name="Murphy C."/>
            <person name="Neiman D."/>
            <person name="Pearson M."/>
            <person name="Priest M."/>
            <person name="Roberts A."/>
            <person name="Saif S."/>
            <person name="Shea T."/>
            <person name="Sisk P."/>
            <person name="Sykes S."/>
            <person name="Wortman J."/>
            <person name="Nusbaum C."/>
            <person name="Birren B."/>
        </authorList>
    </citation>
    <scope>NUCLEOTIDE SEQUENCE [LARGE SCALE GENOMIC DNA]</scope>
    <source>
        <strain evidence="1 2">CCUG 37419</strain>
    </source>
</reference>
<dbReference type="AlphaFoldDB" id="K1LSS2"/>
<dbReference type="EMBL" id="AGZE01000012">
    <property type="protein sequence ID" value="EKB58006.1"/>
    <property type="molecule type" value="Genomic_DNA"/>
</dbReference>
<comment type="caution">
    <text evidence="1">The sequence shown here is derived from an EMBL/GenBank/DDBJ whole genome shotgun (WGS) entry which is preliminary data.</text>
</comment>
<gene>
    <name evidence="1" type="ORF">HMPREF9707_00466</name>
</gene>
<dbReference type="Proteomes" id="UP000005147">
    <property type="component" value="Unassembled WGS sequence"/>
</dbReference>
<evidence type="ECO:0000313" key="1">
    <source>
        <dbReference type="EMBL" id="EKB58006.1"/>
    </source>
</evidence>
<protein>
    <submittedName>
        <fullName evidence="1">Uncharacterized protein</fullName>
    </submittedName>
</protein>
<name>K1LSS2_9LACT</name>
<keyword evidence="2" id="KW-1185">Reference proteome</keyword>
<accession>K1LSS2</accession>
<evidence type="ECO:0000313" key="2">
    <source>
        <dbReference type="Proteomes" id="UP000005147"/>
    </source>
</evidence>
<dbReference type="PATRIC" id="fig|883112.3.peg.462"/>